<feature type="transmembrane region" description="Helical" evidence="14">
    <location>
        <begin position="12"/>
        <end position="33"/>
    </location>
</feature>
<comment type="catalytic activity">
    <reaction evidence="1">
        <text>ATP + protein L-histidine = ADP + protein N-phospho-L-histidine.</text>
        <dbReference type="EC" id="2.7.13.3"/>
    </reaction>
</comment>
<dbReference type="EMBL" id="UPPP01000134">
    <property type="protein sequence ID" value="VBB09816.1"/>
    <property type="molecule type" value="Genomic_DNA"/>
</dbReference>
<evidence type="ECO:0000256" key="11">
    <source>
        <dbReference type="ARBA" id="ARBA00022989"/>
    </source>
</evidence>
<keyword evidence="13 14" id="KW-0472">Membrane</keyword>
<keyword evidence="17" id="KW-1185">Reference proteome</keyword>
<dbReference type="InterPro" id="IPR016120">
    <property type="entry name" value="Sig_transdc_His_kin_SpoOB"/>
</dbReference>
<dbReference type="Gene3D" id="1.10.287.130">
    <property type="match status" value="1"/>
</dbReference>
<dbReference type="Pfam" id="PF14689">
    <property type="entry name" value="SPOB_a"/>
    <property type="match status" value="1"/>
</dbReference>
<dbReference type="OrthoDB" id="9792686at2"/>
<evidence type="ECO:0000256" key="4">
    <source>
        <dbReference type="ARBA" id="ARBA00022475"/>
    </source>
</evidence>
<evidence type="ECO:0000313" key="17">
    <source>
        <dbReference type="Proteomes" id="UP000277811"/>
    </source>
</evidence>
<sequence length="535" mass="58599">MKRKKSVIRLQTKITLLVCGVVAIALLVTEIFINSIVATETQQSLADKALTIARIVARSNAVTEALSTRRNPAEIQVMANDIRRETHVEFIVVMDMRGIRLSHPDPEEVGRHFVGGDEKDVLAGREYISEATGTLGPSLRAFTPVYSPGGQQIGAVSVGILLDKVQHVVNRNRLVIYWAVFFGLLVGVAGAVLLARNIKKALSGLEPLAFARLLEERSAMLQSVREGIMAVDETARITLVNEEALRLLKQAGIHGEPVGKKVEFFVPNTRLSDVLKTGQAELDQEQDLNGIQLLTNRVPVCVDGEIVGVIATFRDKTEIKQLAEQLTGVRNYAEALRAQTHEFMNKLHVILGMVRLQCYDQLADYINKTAQQYQTEVGYVARRVKDPVIAGFLLGKLSYARESGVDLVLSDDSFLPEPADPKQIQELVTIVGNLVDNALDAVGAAPVKRIDVACRYDEGNLLIEVADTGPGVEEGRQEALFTKGYSTKAANRGWGLFLVRQSLERAGGTVEVQSKPGEGARFIVVLPYQSKGDRT</sequence>
<evidence type="ECO:0000256" key="9">
    <source>
        <dbReference type="ARBA" id="ARBA00022777"/>
    </source>
</evidence>
<dbReference type="RefSeq" id="WP_122630668.1">
    <property type="nucleotide sequence ID" value="NZ_UPPP01000134.1"/>
</dbReference>
<proteinExistence type="predicted"/>
<keyword evidence="12" id="KW-0902">Two-component regulatory system</keyword>
<evidence type="ECO:0000256" key="8">
    <source>
        <dbReference type="ARBA" id="ARBA00022741"/>
    </source>
</evidence>
<reference evidence="16 17" key="1">
    <citation type="submission" date="2018-06" db="EMBL/GenBank/DDBJ databases">
        <authorList>
            <person name="Strepis N."/>
        </authorList>
    </citation>
    <scope>NUCLEOTIDE SEQUENCE [LARGE SCALE GENOMIC DNA]</scope>
    <source>
        <strain evidence="16">LUCI</strain>
    </source>
</reference>
<dbReference type="AlphaFoldDB" id="A0A498RAQ0"/>
<keyword evidence="5" id="KW-0597">Phosphoprotein</keyword>
<dbReference type="GO" id="GO:0005886">
    <property type="term" value="C:plasma membrane"/>
    <property type="evidence" value="ECO:0007669"/>
    <property type="project" value="UniProtKB-SubCell"/>
</dbReference>
<dbReference type="CDD" id="cd18773">
    <property type="entry name" value="PDC1_HK_sensor"/>
    <property type="match status" value="1"/>
</dbReference>
<evidence type="ECO:0000256" key="7">
    <source>
        <dbReference type="ARBA" id="ARBA00022692"/>
    </source>
</evidence>
<dbReference type="Pfam" id="PF17203">
    <property type="entry name" value="sCache_3_2"/>
    <property type="match status" value="1"/>
</dbReference>
<dbReference type="InterPro" id="IPR003594">
    <property type="entry name" value="HATPase_dom"/>
</dbReference>
<dbReference type="Pfam" id="PF00989">
    <property type="entry name" value="PAS"/>
    <property type="match status" value="1"/>
</dbReference>
<dbReference type="Gene3D" id="3.30.565.10">
    <property type="entry name" value="Histidine kinase-like ATPase, C-terminal domain"/>
    <property type="match status" value="1"/>
</dbReference>
<dbReference type="PROSITE" id="PS50109">
    <property type="entry name" value="HIS_KIN"/>
    <property type="match status" value="1"/>
</dbReference>
<dbReference type="Pfam" id="PF02518">
    <property type="entry name" value="HATPase_c"/>
    <property type="match status" value="1"/>
</dbReference>
<keyword evidence="8" id="KW-0547">Nucleotide-binding</keyword>
<gene>
    <name evidence="16" type="ORF">LUCI_5114</name>
</gene>
<dbReference type="Gene3D" id="3.30.450.20">
    <property type="entry name" value="PAS domain"/>
    <property type="match status" value="2"/>
</dbReference>
<dbReference type="NCBIfam" id="NF008298">
    <property type="entry name" value="PRK11086.1"/>
    <property type="match status" value="1"/>
</dbReference>
<evidence type="ECO:0000256" key="13">
    <source>
        <dbReference type="ARBA" id="ARBA00023136"/>
    </source>
</evidence>
<dbReference type="SUPFAM" id="SSF55890">
    <property type="entry name" value="Sporulation response regulatory protein Spo0B"/>
    <property type="match status" value="1"/>
</dbReference>
<evidence type="ECO:0000256" key="14">
    <source>
        <dbReference type="SAM" id="Phobius"/>
    </source>
</evidence>
<dbReference type="SUPFAM" id="SSF55874">
    <property type="entry name" value="ATPase domain of HSP90 chaperone/DNA topoisomerase II/histidine kinase"/>
    <property type="match status" value="1"/>
</dbReference>
<dbReference type="InterPro" id="IPR013767">
    <property type="entry name" value="PAS_fold"/>
</dbReference>
<dbReference type="SMART" id="SM00387">
    <property type="entry name" value="HATPase_c"/>
    <property type="match status" value="1"/>
</dbReference>
<dbReference type="InterPro" id="IPR005467">
    <property type="entry name" value="His_kinase_dom"/>
</dbReference>
<evidence type="ECO:0000256" key="3">
    <source>
        <dbReference type="ARBA" id="ARBA00012438"/>
    </source>
</evidence>
<evidence type="ECO:0000256" key="6">
    <source>
        <dbReference type="ARBA" id="ARBA00022679"/>
    </source>
</evidence>
<dbReference type="InterPro" id="IPR039506">
    <property type="entry name" value="SPOB_a"/>
</dbReference>
<dbReference type="PANTHER" id="PTHR44936">
    <property type="entry name" value="SENSOR PROTEIN CREC"/>
    <property type="match status" value="1"/>
</dbReference>
<organism evidence="16 17">
    <name type="scientific">Lucifera butyrica</name>
    <dbReference type="NCBI Taxonomy" id="1351585"/>
    <lineage>
        <taxon>Bacteria</taxon>
        <taxon>Bacillati</taxon>
        <taxon>Bacillota</taxon>
        <taxon>Negativicutes</taxon>
        <taxon>Veillonellales</taxon>
        <taxon>Veillonellaceae</taxon>
        <taxon>Lucifera</taxon>
    </lineage>
</organism>
<keyword evidence="11 14" id="KW-1133">Transmembrane helix</keyword>
<dbReference type="InterPro" id="IPR004358">
    <property type="entry name" value="Sig_transdc_His_kin-like_C"/>
</dbReference>
<evidence type="ECO:0000259" key="15">
    <source>
        <dbReference type="PROSITE" id="PS50109"/>
    </source>
</evidence>
<evidence type="ECO:0000313" key="16">
    <source>
        <dbReference type="EMBL" id="VBB09816.1"/>
    </source>
</evidence>
<feature type="domain" description="Histidine kinase" evidence="15">
    <location>
        <begin position="426"/>
        <end position="530"/>
    </location>
</feature>
<dbReference type="EC" id="2.7.13.3" evidence="3"/>
<dbReference type="InterPro" id="IPR033463">
    <property type="entry name" value="sCache_3"/>
</dbReference>
<keyword evidence="9 16" id="KW-0418">Kinase</keyword>
<dbReference type="InterPro" id="IPR036890">
    <property type="entry name" value="HATPase_C_sf"/>
</dbReference>
<evidence type="ECO:0000256" key="10">
    <source>
        <dbReference type="ARBA" id="ARBA00022840"/>
    </source>
</evidence>
<evidence type="ECO:0000256" key="1">
    <source>
        <dbReference type="ARBA" id="ARBA00000085"/>
    </source>
</evidence>
<name>A0A498RAQ0_9FIRM</name>
<dbReference type="GO" id="GO:0006355">
    <property type="term" value="P:regulation of DNA-templated transcription"/>
    <property type="evidence" value="ECO:0007669"/>
    <property type="project" value="InterPro"/>
</dbReference>
<keyword evidence="10" id="KW-0067">ATP-binding</keyword>
<keyword evidence="6" id="KW-0808">Transferase</keyword>
<feature type="transmembrane region" description="Helical" evidence="14">
    <location>
        <begin position="175"/>
        <end position="195"/>
    </location>
</feature>
<dbReference type="FunFam" id="1.10.287.130:FF:000011">
    <property type="entry name" value="Sensor histidine kinase DcuS"/>
    <property type="match status" value="1"/>
</dbReference>
<protein>
    <recommendedName>
        <fullName evidence="3">histidine kinase</fullName>
        <ecNumber evidence="3">2.7.13.3</ecNumber>
    </recommendedName>
</protein>
<dbReference type="PANTHER" id="PTHR44936:SF9">
    <property type="entry name" value="SENSOR PROTEIN CREC"/>
    <property type="match status" value="1"/>
</dbReference>
<dbReference type="FunFam" id="3.30.450.20:FF:000018">
    <property type="entry name" value="Sensor histidine kinase DcuS"/>
    <property type="match status" value="1"/>
</dbReference>
<evidence type="ECO:0000256" key="2">
    <source>
        <dbReference type="ARBA" id="ARBA00004651"/>
    </source>
</evidence>
<dbReference type="SUPFAM" id="SSF55785">
    <property type="entry name" value="PYP-like sensor domain (PAS domain)"/>
    <property type="match status" value="1"/>
</dbReference>
<dbReference type="InterPro" id="IPR035965">
    <property type="entry name" value="PAS-like_dom_sf"/>
</dbReference>
<keyword evidence="7 14" id="KW-0812">Transmembrane</keyword>
<dbReference type="InterPro" id="IPR029151">
    <property type="entry name" value="Sensor-like_sf"/>
</dbReference>
<dbReference type="SUPFAM" id="SSF103190">
    <property type="entry name" value="Sensory domain-like"/>
    <property type="match status" value="1"/>
</dbReference>
<accession>A0A498RAQ0</accession>
<dbReference type="GO" id="GO:0005524">
    <property type="term" value="F:ATP binding"/>
    <property type="evidence" value="ECO:0007669"/>
    <property type="project" value="UniProtKB-KW"/>
</dbReference>
<dbReference type="InterPro" id="IPR050980">
    <property type="entry name" value="2C_sensor_his_kinase"/>
</dbReference>
<dbReference type="Proteomes" id="UP000277811">
    <property type="component" value="Unassembled WGS sequence"/>
</dbReference>
<dbReference type="PRINTS" id="PR00344">
    <property type="entry name" value="BCTRLSENSOR"/>
</dbReference>
<keyword evidence="4" id="KW-1003">Cell membrane</keyword>
<evidence type="ECO:0000256" key="5">
    <source>
        <dbReference type="ARBA" id="ARBA00022553"/>
    </source>
</evidence>
<comment type="subcellular location">
    <subcellularLocation>
        <location evidence="2">Cell membrane</location>
        <topology evidence="2">Multi-pass membrane protein</topology>
    </subcellularLocation>
</comment>
<evidence type="ECO:0000256" key="12">
    <source>
        <dbReference type="ARBA" id="ARBA00023012"/>
    </source>
</evidence>
<dbReference type="GO" id="GO:0000155">
    <property type="term" value="F:phosphorelay sensor kinase activity"/>
    <property type="evidence" value="ECO:0007669"/>
    <property type="project" value="InterPro"/>
</dbReference>
<dbReference type="CDD" id="cd16915">
    <property type="entry name" value="HATPase_DpiB-CitA-like"/>
    <property type="match status" value="1"/>
</dbReference>